<name>A0A0D8BV83_GEOKU</name>
<comment type="caution">
    <text evidence="1">The sequence shown here is derived from an EMBL/GenBank/DDBJ whole genome shotgun (WGS) entry which is preliminary data.</text>
</comment>
<dbReference type="PATRIC" id="fig|1462.6.peg.1277"/>
<organism evidence="1 2">
    <name type="scientific">Geobacillus kaustophilus</name>
    <dbReference type="NCBI Taxonomy" id="1462"/>
    <lineage>
        <taxon>Bacteria</taxon>
        <taxon>Bacillati</taxon>
        <taxon>Bacillota</taxon>
        <taxon>Bacilli</taxon>
        <taxon>Bacillales</taxon>
        <taxon>Anoxybacillaceae</taxon>
        <taxon>Geobacillus</taxon>
        <taxon>Geobacillus thermoleovorans group</taxon>
    </lineage>
</organism>
<dbReference type="RefSeq" id="WP_197072012.1">
    <property type="nucleotide sequence ID" value="NZ_JYBP01000003.1"/>
</dbReference>
<evidence type="ECO:0000313" key="2">
    <source>
        <dbReference type="Proteomes" id="UP000032522"/>
    </source>
</evidence>
<gene>
    <name evidence="1" type="ORF">LG52_1100</name>
</gene>
<dbReference type="AlphaFoldDB" id="A0A0D8BV83"/>
<evidence type="ECO:0000313" key="1">
    <source>
        <dbReference type="EMBL" id="KJE27287.1"/>
    </source>
</evidence>
<evidence type="ECO:0008006" key="3">
    <source>
        <dbReference type="Google" id="ProtNLM"/>
    </source>
</evidence>
<protein>
    <recommendedName>
        <fullName evidence="3">Small CPxCG-related zinc finger protein</fullName>
    </recommendedName>
</protein>
<dbReference type="EMBL" id="JYBP01000003">
    <property type="protein sequence ID" value="KJE27287.1"/>
    <property type="molecule type" value="Genomic_DNA"/>
</dbReference>
<sequence length="46" mass="5485">MNETCFYCQCECDDKVHYVSFHTNGEEREEALCPECYQEWLQGMKG</sequence>
<reference evidence="1 2" key="1">
    <citation type="submission" date="2015-01" db="EMBL/GenBank/DDBJ databases">
        <authorList>
            <person name="Filippidou S."/>
            <person name="Jeanneret N."/>
            <person name="Russel-Delif L."/>
            <person name="Junier T."/>
            <person name="Wunderlin T."/>
            <person name="Molina V."/>
            <person name="Johnson S.L."/>
            <person name="Davenport K.W."/>
            <person name="Chain P.S."/>
            <person name="Dorador C."/>
            <person name="Junier P."/>
        </authorList>
    </citation>
    <scope>NUCLEOTIDE SEQUENCE [LARGE SCALE GENOMIC DNA]</scope>
    <source>
        <strain evidence="1 2">Et7/4</strain>
    </source>
</reference>
<dbReference type="Proteomes" id="UP000032522">
    <property type="component" value="Unassembled WGS sequence"/>
</dbReference>
<proteinExistence type="predicted"/>
<accession>A0A0D8BV83</accession>